<evidence type="ECO:0000313" key="4">
    <source>
        <dbReference type="Proteomes" id="UP000275772"/>
    </source>
</evidence>
<dbReference type="SUPFAM" id="SSF56235">
    <property type="entry name" value="N-terminal nucleophile aminohydrolases (Ntn hydrolases)"/>
    <property type="match status" value="1"/>
</dbReference>
<evidence type="ECO:0000313" key="3">
    <source>
        <dbReference type="EMBL" id="SZF05568.1"/>
    </source>
</evidence>
<accession>A0A383V131</accession>
<dbReference type="Pfam" id="PF01112">
    <property type="entry name" value="Asparaginase_2"/>
    <property type="match status" value="2"/>
</dbReference>
<dbReference type="GO" id="GO:0005737">
    <property type="term" value="C:cytoplasm"/>
    <property type="evidence" value="ECO:0007669"/>
    <property type="project" value="TreeGrafter"/>
</dbReference>
<dbReference type="GO" id="GO:0051604">
    <property type="term" value="P:protein maturation"/>
    <property type="evidence" value="ECO:0007669"/>
    <property type="project" value="TreeGrafter"/>
</dbReference>
<proteinExistence type="predicted"/>
<evidence type="ECO:0000256" key="2">
    <source>
        <dbReference type="PIRSR" id="PIRSR600246-3"/>
    </source>
</evidence>
<organism evidence="3 4">
    <name type="scientific">Blumeria hordei</name>
    <name type="common">Barley powdery mildew</name>
    <name type="synonym">Blumeria graminis f. sp. hordei</name>
    <dbReference type="NCBI Taxonomy" id="2867405"/>
    <lineage>
        <taxon>Eukaryota</taxon>
        <taxon>Fungi</taxon>
        <taxon>Dikarya</taxon>
        <taxon>Ascomycota</taxon>
        <taxon>Pezizomycotina</taxon>
        <taxon>Leotiomycetes</taxon>
        <taxon>Erysiphales</taxon>
        <taxon>Erysiphaceae</taxon>
        <taxon>Blumeria</taxon>
    </lineage>
</organism>
<protein>
    <recommendedName>
        <fullName evidence="5">Threonine aspartase</fullName>
    </recommendedName>
</protein>
<reference evidence="3 4" key="1">
    <citation type="submission" date="2017-11" db="EMBL/GenBank/DDBJ databases">
        <authorList>
            <person name="Kracher B."/>
        </authorList>
    </citation>
    <scope>NUCLEOTIDE SEQUENCE [LARGE SCALE GENOMIC DNA]</scope>
    <source>
        <strain evidence="3 4">RACE1</strain>
    </source>
</reference>
<dbReference type="InterPro" id="IPR037464">
    <property type="entry name" value="Taspase1"/>
</dbReference>
<dbReference type="VEuPathDB" id="FungiDB:BLGHR1_16371"/>
<name>A0A383V131_BLUHO</name>
<dbReference type="CDD" id="cd04514">
    <property type="entry name" value="Taspase1_like"/>
    <property type="match status" value="1"/>
</dbReference>
<dbReference type="PANTHER" id="PTHR10188">
    <property type="entry name" value="L-ASPARAGINASE"/>
    <property type="match status" value="1"/>
</dbReference>
<sequence>MGIVQVISRPDSPILPGASELGLSLIYQLHTEEQFTVSMDKSAPPDIARNISAIFVHAGAGYHSTKNQGVHLAACDRCVLSASTPIYVWLAAIRESLLTDFSAAKMAMRVLKSGGSAVDAVEIAVKVLEDNEVTNAGYGSNLAIDGVVECDATIIDHLGKSGACGAVAQIKNPIHLARTILDASSRPLSLRRVPPNLLVGQGATEFAREYGIPVVSHDKLVSINSRERYKRWKEDLDRVESFQTTVNQHIDDLEQKEVCQKSRSRVFAKPRRIPVNAFLNSTWNEGGPCPSPVLPSFQVREPRIKEALPNPRVQKPCALFIAGPQECENFPVKRARHECSKQIEDLQAPIFHEPCHINLKRLANASVVNGGAFSPVLQSSTRSFDGTSSSVFKSDKGINRQSMNCALHRDDTTCSKLPNDYEDQITDTVGAIAIDMYGHISAGSSSGGIGMKHRGRVGPAALVGIGTAVIPVDESDEEKTCVAVVTSGTGEHMATTMASQKCADRLHFCTKRASGSIDVQTTEEESIESFIEADFMDHPGVRNSTSAGAIGVMAVKKTAYGYFLHFAHNTESFALASMHSNETDAKCVMSRLGNNGRIVRGGRKIRVD</sequence>
<dbReference type="InterPro" id="IPR000246">
    <property type="entry name" value="Peptidase_T2"/>
</dbReference>
<evidence type="ECO:0008006" key="5">
    <source>
        <dbReference type="Google" id="ProtNLM"/>
    </source>
</evidence>
<dbReference type="FunFam" id="3.60.20.30:FF:000007">
    <property type="entry name" value="Similar to threonine aspartase"/>
    <property type="match status" value="1"/>
</dbReference>
<dbReference type="PANTHER" id="PTHR10188:SF8">
    <property type="entry name" value="THREONINE ASPARTASE 1"/>
    <property type="match status" value="1"/>
</dbReference>
<dbReference type="Proteomes" id="UP000275772">
    <property type="component" value="Unassembled WGS sequence"/>
</dbReference>
<dbReference type="InterPro" id="IPR029055">
    <property type="entry name" value="Ntn_hydrolases_N"/>
</dbReference>
<dbReference type="Gene3D" id="3.60.20.30">
    <property type="entry name" value="(Glycosyl)asparaginase"/>
    <property type="match status" value="1"/>
</dbReference>
<feature type="site" description="Cleavage; by autolysis" evidence="2">
    <location>
        <begin position="427"/>
        <end position="428"/>
    </location>
</feature>
<dbReference type="GO" id="GO:0004298">
    <property type="term" value="F:threonine-type endopeptidase activity"/>
    <property type="evidence" value="ECO:0007669"/>
    <property type="project" value="InterPro"/>
</dbReference>
<dbReference type="AlphaFoldDB" id="A0A383V131"/>
<gene>
    <name evidence="3" type="ORF">BLGHR1_16371</name>
</gene>
<feature type="active site" description="Nucleophile" evidence="1">
    <location>
        <position position="428"/>
    </location>
</feature>
<dbReference type="EMBL" id="UNSH01000081">
    <property type="protein sequence ID" value="SZF05568.1"/>
    <property type="molecule type" value="Genomic_DNA"/>
</dbReference>
<evidence type="ECO:0000256" key="1">
    <source>
        <dbReference type="PIRSR" id="PIRSR600246-1"/>
    </source>
</evidence>